<sequence>MIQQQQQQQQLVQSQTQVQPQEPPSSSTSASSFWSLWTPWNFLTRLLFGWNKMQETNRKQTVDIPRDGLDKGNPNPYALMLVEMIPAMKVVAKDFLAGLEIQLKKANSKDIADIIRGPMADTKQFLKSIWPTPPSEGEKAQLLSSLIKSLPQYPSLMSLPPASPTKKRITVPNPAMKASNTRTGTTSGSHVRGA</sequence>
<evidence type="ECO:0000313" key="1">
    <source>
        <dbReference type="EMBL" id="KAJ1896753.1"/>
    </source>
</evidence>
<name>A0ACC1IJN7_9FUNG</name>
<reference evidence="1" key="1">
    <citation type="submission" date="2022-07" db="EMBL/GenBank/DDBJ databases">
        <title>Phylogenomic reconstructions and comparative analyses of Kickxellomycotina fungi.</title>
        <authorList>
            <person name="Reynolds N.K."/>
            <person name="Stajich J.E."/>
            <person name="Barry K."/>
            <person name="Grigoriev I.V."/>
            <person name="Crous P."/>
            <person name="Smith M.E."/>
        </authorList>
    </citation>
    <scope>NUCLEOTIDE SEQUENCE</scope>
    <source>
        <strain evidence="1">Benny 63K</strain>
    </source>
</reference>
<gene>
    <name evidence="1" type="ORF">LPJ66_003799</name>
</gene>
<accession>A0ACC1IJN7</accession>
<dbReference type="Proteomes" id="UP001150581">
    <property type="component" value="Unassembled WGS sequence"/>
</dbReference>
<comment type="caution">
    <text evidence="1">The sequence shown here is derived from an EMBL/GenBank/DDBJ whole genome shotgun (WGS) entry which is preliminary data.</text>
</comment>
<keyword evidence="2" id="KW-1185">Reference proteome</keyword>
<dbReference type="EMBL" id="JANBPG010000408">
    <property type="protein sequence ID" value="KAJ1896753.1"/>
    <property type="molecule type" value="Genomic_DNA"/>
</dbReference>
<protein>
    <submittedName>
        <fullName evidence="1">Uncharacterized protein</fullName>
    </submittedName>
</protein>
<proteinExistence type="predicted"/>
<organism evidence="1 2">
    <name type="scientific">Kickxella alabastrina</name>
    <dbReference type="NCBI Taxonomy" id="61397"/>
    <lineage>
        <taxon>Eukaryota</taxon>
        <taxon>Fungi</taxon>
        <taxon>Fungi incertae sedis</taxon>
        <taxon>Zoopagomycota</taxon>
        <taxon>Kickxellomycotina</taxon>
        <taxon>Kickxellomycetes</taxon>
        <taxon>Kickxellales</taxon>
        <taxon>Kickxellaceae</taxon>
        <taxon>Kickxella</taxon>
    </lineage>
</organism>
<evidence type="ECO:0000313" key="2">
    <source>
        <dbReference type="Proteomes" id="UP001150581"/>
    </source>
</evidence>